<dbReference type="GO" id="GO:0016020">
    <property type="term" value="C:membrane"/>
    <property type="evidence" value="ECO:0007669"/>
    <property type="project" value="UniProtKB-SubCell"/>
</dbReference>
<dbReference type="GO" id="GO:0030416">
    <property type="term" value="P:methylamine metabolic process"/>
    <property type="evidence" value="ECO:0007669"/>
    <property type="project" value="InterPro"/>
</dbReference>
<dbReference type="OrthoDB" id="2594468at2"/>
<comment type="subcellular location">
    <subcellularLocation>
        <location evidence="1">Membrane</location>
        <topology evidence="1">Multi-pass membrane protein</topology>
    </subcellularLocation>
</comment>
<dbReference type="UniPathway" id="UPA00895"/>
<evidence type="ECO:0000313" key="8">
    <source>
        <dbReference type="Proteomes" id="UP000426246"/>
    </source>
</evidence>
<gene>
    <name evidence="7" type="ORF">EHS13_09910</name>
</gene>
<feature type="transmembrane region" description="Helical" evidence="5">
    <location>
        <begin position="141"/>
        <end position="162"/>
    </location>
</feature>
<feature type="domain" description="Methylamine utilisation protein MauE" evidence="6">
    <location>
        <begin position="3"/>
        <end position="119"/>
    </location>
</feature>
<evidence type="ECO:0000256" key="1">
    <source>
        <dbReference type="ARBA" id="ARBA00004141"/>
    </source>
</evidence>
<dbReference type="RefSeq" id="WP_155700194.1">
    <property type="nucleotide sequence ID" value="NZ_CP034235.1"/>
</dbReference>
<dbReference type="Pfam" id="PF07291">
    <property type="entry name" value="MauE"/>
    <property type="match status" value="1"/>
</dbReference>
<name>A0A6B8RGX3_9BACL</name>
<proteinExistence type="predicted"/>
<evidence type="ECO:0000256" key="2">
    <source>
        <dbReference type="ARBA" id="ARBA00022692"/>
    </source>
</evidence>
<evidence type="ECO:0000256" key="5">
    <source>
        <dbReference type="SAM" id="Phobius"/>
    </source>
</evidence>
<evidence type="ECO:0000256" key="4">
    <source>
        <dbReference type="ARBA" id="ARBA00023136"/>
    </source>
</evidence>
<feature type="transmembrane region" description="Helical" evidence="5">
    <location>
        <begin position="45"/>
        <end position="62"/>
    </location>
</feature>
<dbReference type="AlphaFoldDB" id="A0A6B8RGX3"/>
<dbReference type="InterPro" id="IPR009908">
    <property type="entry name" value="Methylamine_util_MauE"/>
</dbReference>
<feature type="transmembrane region" description="Helical" evidence="5">
    <location>
        <begin position="111"/>
        <end position="129"/>
    </location>
</feature>
<feature type="transmembrane region" description="Helical" evidence="5">
    <location>
        <begin position="68"/>
        <end position="86"/>
    </location>
</feature>
<reference evidence="8" key="1">
    <citation type="submission" date="2018-11" db="EMBL/GenBank/DDBJ databases">
        <title>Complete genome sequence of Paenibacillus sp. ML311-T8.</title>
        <authorList>
            <person name="Nam Y.-D."/>
            <person name="Kang J."/>
            <person name="Chung W.-H."/>
            <person name="Park Y.S."/>
        </authorList>
    </citation>
    <scope>NUCLEOTIDE SEQUENCE [LARGE SCALE GENOMIC DNA]</scope>
    <source>
        <strain evidence="8">ML311-T8</strain>
    </source>
</reference>
<evidence type="ECO:0000313" key="7">
    <source>
        <dbReference type="EMBL" id="QGQ95177.1"/>
    </source>
</evidence>
<dbReference type="KEGG" id="ppsc:EHS13_09910"/>
<evidence type="ECO:0000256" key="3">
    <source>
        <dbReference type="ARBA" id="ARBA00022989"/>
    </source>
</evidence>
<keyword evidence="8" id="KW-1185">Reference proteome</keyword>
<dbReference type="EMBL" id="CP034235">
    <property type="protein sequence ID" value="QGQ95177.1"/>
    <property type="molecule type" value="Genomic_DNA"/>
</dbReference>
<keyword evidence="3 5" id="KW-1133">Transmembrane helix</keyword>
<protein>
    <recommendedName>
        <fullName evidence="6">Methylamine utilisation protein MauE domain-containing protein</fullName>
    </recommendedName>
</protein>
<sequence>MSFAAFLQVFLAIIFIVSAFPKLAKLKAFAKTLEELGLPPWMSRIGSWGVPAVELIVAGIILVDKIRIFGQLGISALLISFVWAVWRAKGKSLDCNCFGNLATEQFGRKTVYRILILAGADTYLFLYTRLTGLQHASLMEWSSAIFLTLSILAVYGLLSAMIRFQKMMVKKS</sequence>
<accession>A0A6B8RGX3</accession>
<keyword evidence="4 5" id="KW-0472">Membrane</keyword>
<feature type="transmembrane region" description="Helical" evidence="5">
    <location>
        <begin position="6"/>
        <end position="24"/>
    </location>
</feature>
<evidence type="ECO:0000259" key="6">
    <source>
        <dbReference type="Pfam" id="PF07291"/>
    </source>
</evidence>
<organism evidence="7 8">
    <name type="scientific">Paenibacillus psychroresistens</name>
    <dbReference type="NCBI Taxonomy" id="1778678"/>
    <lineage>
        <taxon>Bacteria</taxon>
        <taxon>Bacillati</taxon>
        <taxon>Bacillota</taxon>
        <taxon>Bacilli</taxon>
        <taxon>Bacillales</taxon>
        <taxon>Paenibacillaceae</taxon>
        <taxon>Paenibacillus</taxon>
    </lineage>
</organism>
<dbReference type="Proteomes" id="UP000426246">
    <property type="component" value="Chromosome"/>
</dbReference>
<keyword evidence="2 5" id="KW-0812">Transmembrane</keyword>